<accession>A0A1W1IB80</accession>
<dbReference type="KEGG" id="nja:NSJP_4140"/>
<dbReference type="PANTHER" id="PTHR35279">
    <property type="match status" value="1"/>
</dbReference>
<dbReference type="STRING" id="1325564.NSJP_4140"/>
<dbReference type="InterPro" id="IPR023296">
    <property type="entry name" value="Glyco_hydro_beta-prop_sf"/>
</dbReference>
<name>A0A1W1IB80_9BACT</name>
<reference evidence="1 2" key="1">
    <citation type="submission" date="2017-03" db="EMBL/GenBank/DDBJ databases">
        <authorList>
            <person name="Afonso C.L."/>
            <person name="Miller P.J."/>
            <person name="Scott M.A."/>
            <person name="Spackman E."/>
            <person name="Goraichik I."/>
            <person name="Dimitrov K.M."/>
            <person name="Suarez D.L."/>
            <person name="Swayne D.E."/>
        </authorList>
    </citation>
    <scope>NUCLEOTIDE SEQUENCE [LARGE SCALE GENOMIC DNA]</scope>
    <source>
        <strain evidence="1">Genome sequencing of Nitrospira japonica strain NJ11</strain>
    </source>
</reference>
<dbReference type="SUPFAM" id="SSF75005">
    <property type="entry name" value="Arabinanase/levansucrase/invertase"/>
    <property type="match status" value="1"/>
</dbReference>
<dbReference type="PANTHER" id="PTHR35279:SF1">
    <property type="entry name" value="ARABINANASE_LEVANSUCRASE_INVERTASE"/>
    <property type="match status" value="1"/>
</dbReference>
<evidence type="ECO:0000313" key="1">
    <source>
        <dbReference type="EMBL" id="SLM50307.1"/>
    </source>
</evidence>
<protein>
    <recommendedName>
        <fullName evidence="3">Glycosyl hydrolase family 32 N-terminal domain-containing protein</fullName>
    </recommendedName>
</protein>
<sequence length="335" mass="37805">MPCVYPSMHSGAAMRFSRPRWEKKGLIYRPDARVAWMKSHCQLPVADQLDGSRYRVYFASRDELQRSHIGCIEIDLHEPVKVLGSTVQPILSPGPTGHFDEHGVYPSSIVTVGNKKYLYFIGWNRGCRQPLFYASIGLAVSEDGGRSFERLFRSPIMARSEHDPCLVTSPNVFIDNDLWRMTYVSGIRWEESADGGLKSVYHIKYAESRDGISWTRDGTVAIDFASKDETNIARSSVLKFGGAYRMWYSTARLPVRPYRIGYAESDDGTRWTRIDEGVGFDVSDEGFDSEMICYPHVIHHENKLYMFYNGNGFGREGIGLAVADDSEASVAMTSS</sequence>
<dbReference type="Gene3D" id="2.115.10.20">
    <property type="entry name" value="Glycosyl hydrolase domain, family 43"/>
    <property type="match status" value="2"/>
</dbReference>
<dbReference type="AlphaFoldDB" id="A0A1W1IB80"/>
<organism evidence="1 2">
    <name type="scientific">Nitrospira japonica</name>
    <dbReference type="NCBI Taxonomy" id="1325564"/>
    <lineage>
        <taxon>Bacteria</taxon>
        <taxon>Pseudomonadati</taxon>
        <taxon>Nitrospirota</taxon>
        <taxon>Nitrospiria</taxon>
        <taxon>Nitrospirales</taxon>
        <taxon>Nitrospiraceae</taxon>
        <taxon>Nitrospira</taxon>
    </lineage>
</organism>
<gene>
    <name evidence="1" type="ORF">NSJP_4140</name>
</gene>
<proteinExistence type="predicted"/>
<dbReference type="EMBL" id="LT828648">
    <property type="protein sequence ID" value="SLM50307.1"/>
    <property type="molecule type" value="Genomic_DNA"/>
</dbReference>
<dbReference type="Proteomes" id="UP000192042">
    <property type="component" value="Chromosome I"/>
</dbReference>
<keyword evidence="2" id="KW-1185">Reference proteome</keyword>
<evidence type="ECO:0000313" key="2">
    <source>
        <dbReference type="Proteomes" id="UP000192042"/>
    </source>
</evidence>
<evidence type="ECO:0008006" key="3">
    <source>
        <dbReference type="Google" id="ProtNLM"/>
    </source>
</evidence>